<sequence length="924" mass="105254">MSQTAVVETTSNGQNGNAEEKHVENGALSAEQIKESVKMDLNKTEDKGVKSVSQNVSNGPGVDKGENTNTESAATANPLHNTLTPQKPTLQALQYKLIQLYKLPENYSASSPALNHMRRSHEEIESLKSSILTLAKEIFIMQRSLDELSLKIALVIRNHVGFGASEKRDPKAQSAMADSVPSLMSLSPAQKEFYSKLLYLVKHHTHLLSHMIPQVTNRQQVDYLLQTIIFSLFADQFSEHEENLLLDLFEKILRREFARCQHIGSFMRSNTGFTKMLGAMMKRRTYQEYLIAVLQKNVDHVLQRTDLNLELNPSKIFDELRPEIVKSAGDAEEIPKFVNQEEALNYANVTQEMQKRFTELQSIVSQVLDRIFASVEDAPYGLRYMCKRIFEYGQERFVDSVSAGESPATEEDILSLVGGCVILRFLNPPIAVMDLDTLGLKKKYSDGLKPNQRTNMKFISKIIQNLSNGIVFGPKEQYMLPMNKFIEENRPRILQFFRDLCHVGSLSDRLEMIRFHELCSDVQTVHVSFNELAFIHKMAVDYLNNLDKNTKSTEFDRHLDEKTQEDTEQLSRLIESYKTSTPPEPTNKDDDQMTIELVNPNPDVSPDSEIEALEQEHRYFEKMCHVIAQLPRLPEAVDDLPLCITDVLLAGKKHAIESDELLFANSIKECIEAYEHLARHKKLPEGPEKRMDESNAILEDLSNYVHLQMEEQEFSNEKTKQLKSYLHEIEVRRVALEMQKTTFDNYLDNVLQKIYMPASVGVNEMHAGVARIMGPFKYKIDELVKMGIITKTKIPTRFHSLVKAKIISDAPGQFLVTAQLRKVPSIVLAGGMQKIQVRLMLAELLHLQEQDIAVYRPPDMDDTIELSVPLLLNLLNELFVNRAHEKQPKAVRIKKRKGRGKPKKDTNKVIDLTGVGNKIAKRGK</sequence>
<dbReference type="GO" id="GO:1903479">
    <property type="term" value="P:mitotic actomyosin contractile ring assembly actin filament organization"/>
    <property type="evidence" value="ECO:0007669"/>
    <property type="project" value="TreeGrafter"/>
</dbReference>
<dbReference type="InterPro" id="IPR008936">
    <property type="entry name" value="Rho_GTPase_activation_prot"/>
</dbReference>
<gene>
    <name evidence="3" type="ORF">PCOS0759_LOCUS4487</name>
</gene>
<dbReference type="GO" id="GO:0005096">
    <property type="term" value="F:GTPase activator activity"/>
    <property type="evidence" value="ECO:0007669"/>
    <property type="project" value="TreeGrafter"/>
</dbReference>
<dbReference type="InterPro" id="IPR001936">
    <property type="entry name" value="RasGAP_dom"/>
</dbReference>
<dbReference type="PANTHER" id="PTHR14149:SF14">
    <property type="entry name" value="CALPONIN-HOMOLOGY (CH) DOMAIN-CONTAINING PROTEIN"/>
    <property type="match status" value="1"/>
</dbReference>
<dbReference type="SUPFAM" id="SSF143885">
    <property type="entry name" value="RGC domain-like"/>
    <property type="match status" value="1"/>
</dbReference>
<dbReference type="EMBL" id="HBGD01005417">
    <property type="protein sequence ID" value="CAD9081247.1"/>
    <property type="molecule type" value="Transcribed_RNA"/>
</dbReference>
<dbReference type="AlphaFoldDB" id="A0A7S1PIJ6"/>
<dbReference type="GO" id="GO:0051015">
    <property type="term" value="F:actin filament binding"/>
    <property type="evidence" value="ECO:0007669"/>
    <property type="project" value="TreeGrafter"/>
</dbReference>
<evidence type="ECO:0000256" key="1">
    <source>
        <dbReference type="SAM" id="MobiDB-lite"/>
    </source>
</evidence>
<dbReference type="PROSITE" id="PS50018">
    <property type="entry name" value="RAS_GTPASE_ACTIV_2"/>
    <property type="match status" value="1"/>
</dbReference>
<dbReference type="PANTHER" id="PTHR14149">
    <property type="entry name" value="RAS GTPASE-ACTIVATING PROTEIN WITH IQ MOTIF"/>
    <property type="match status" value="1"/>
</dbReference>
<proteinExistence type="predicted"/>
<evidence type="ECO:0000259" key="2">
    <source>
        <dbReference type="PROSITE" id="PS50018"/>
    </source>
</evidence>
<accession>A0A7S1PIJ6</accession>
<name>A0A7S1PIJ6_9EUKA</name>
<dbReference type="Gene3D" id="1.10.506.10">
    <property type="entry name" value="GTPase Activation - p120gap, domain 1"/>
    <property type="match status" value="1"/>
</dbReference>
<feature type="region of interest" description="Disordered" evidence="1">
    <location>
        <begin position="1"/>
        <end position="33"/>
    </location>
</feature>
<dbReference type="GO" id="GO:0005516">
    <property type="term" value="F:calmodulin binding"/>
    <property type="evidence" value="ECO:0007669"/>
    <property type="project" value="TreeGrafter"/>
</dbReference>
<dbReference type="Pfam" id="PF00616">
    <property type="entry name" value="RasGAP"/>
    <property type="match status" value="1"/>
</dbReference>
<feature type="compositionally biased region" description="Polar residues" evidence="1">
    <location>
        <begin position="1"/>
        <end position="17"/>
    </location>
</feature>
<dbReference type="SUPFAM" id="SSF48350">
    <property type="entry name" value="GTPase activation domain, GAP"/>
    <property type="match status" value="1"/>
</dbReference>
<dbReference type="SMART" id="SM00323">
    <property type="entry name" value="RasGAP"/>
    <property type="match status" value="1"/>
</dbReference>
<feature type="domain" description="Ras-GAP" evidence="2">
    <location>
        <begin position="241"/>
        <end position="468"/>
    </location>
</feature>
<protein>
    <recommendedName>
        <fullName evidence="2">Ras-GAP domain-containing protein</fullName>
    </recommendedName>
</protein>
<reference evidence="3" key="1">
    <citation type="submission" date="2021-01" db="EMBL/GenBank/DDBJ databases">
        <authorList>
            <person name="Corre E."/>
            <person name="Pelletier E."/>
            <person name="Niang G."/>
            <person name="Scheremetjew M."/>
            <person name="Finn R."/>
            <person name="Kale V."/>
            <person name="Holt S."/>
            <person name="Cochrane G."/>
            <person name="Meng A."/>
            <person name="Brown T."/>
            <person name="Cohen L."/>
        </authorList>
    </citation>
    <scope>NUCLEOTIDE SEQUENCE</scope>
    <source>
        <strain evidence="3">WS</strain>
    </source>
</reference>
<feature type="region of interest" description="Disordered" evidence="1">
    <location>
        <begin position="45"/>
        <end position="83"/>
    </location>
</feature>
<dbReference type="GO" id="GO:0005938">
    <property type="term" value="C:cell cortex"/>
    <property type="evidence" value="ECO:0007669"/>
    <property type="project" value="TreeGrafter"/>
</dbReference>
<feature type="compositionally biased region" description="Polar residues" evidence="1">
    <location>
        <begin position="67"/>
        <end position="83"/>
    </location>
</feature>
<organism evidence="3">
    <name type="scientific">Percolomonas cosmopolitus</name>
    <dbReference type="NCBI Taxonomy" id="63605"/>
    <lineage>
        <taxon>Eukaryota</taxon>
        <taxon>Discoba</taxon>
        <taxon>Heterolobosea</taxon>
        <taxon>Tetramitia</taxon>
        <taxon>Eutetramitia</taxon>
        <taxon>Percolomonadidae</taxon>
        <taxon>Percolomonas</taxon>
    </lineage>
</organism>
<evidence type="ECO:0000313" key="3">
    <source>
        <dbReference type="EMBL" id="CAD9081247.1"/>
    </source>
</evidence>